<name>A0A2W7RQ62_9BACT</name>
<feature type="domain" description="SGNH hydrolase-type esterase" evidence="2">
    <location>
        <begin position="71"/>
        <end position="215"/>
    </location>
</feature>
<evidence type="ECO:0000313" key="4">
    <source>
        <dbReference type="Proteomes" id="UP000249720"/>
    </source>
</evidence>
<dbReference type="EMBL" id="QKZV01000009">
    <property type="protein sequence ID" value="PZX60650.1"/>
    <property type="molecule type" value="Genomic_DNA"/>
</dbReference>
<dbReference type="Proteomes" id="UP000249720">
    <property type="component" value="Unassembled WGS sequence"/>
</dbReference>
<dbReference type="AlphaFoldDB" id="A0A2W7RQ62"/>
<keyword evidence="1" id="KW-0732">Signal</keyword>
<dbReference type="RefSeq" id="WP_111296997.1">
    <property type="nucleotide sequence ID" value="NZ_QKZV01000009.1"/>
</dbReference>
<sequence length="233" mass="25994">MKYAMALLLLVFQSSAWAQSDKPVQDWPNLQKYTQANAALMQQPVSKNRVVFMGNSIFEFWSVRDSSYFVQHPNYVNRGISGQTTPQMLLRFRQDVIDLKPAAVVILAGINDIAENTGPIPLTTTMGNIASMAELAGVHHIKVILCSVLPTNHFPWRPSIYPADKVIALNAMIKAYAQQHRLTYVNFYDPMVDGEKGLQTQYTLDGVHPNITGYTLMGQLVDKAIKATLANKP</sequence>
<dbReference type="GO" id="GO:0004622">
    <property type="term" value="F:phosphatidylcholine lysophospholipase activity"/>
    <property type="evidence" value="ECO:0007669"/>
    <property type="project" value="TreeGrafter"/>
</dbReference>
<accession>A0A2W7RQ62</accession>
<feature type="chain" id="PRO_5015840852" evidence="1">
    <location>
        <begin position="19"/>
        <end position="233"/>
    </location>
</feature>
<dbReference type="InterPro" id="IPR013830">
    <property type="entry name" value="SGNH_hydro"/>
</dbReference>
<evidence type="ECO:0000256" key="1">
    <source>
        <dbReference type="SAM" id="SignalP"/>
    </source>
</evidence>
<dbReference type="SUPFAM" id="SSF52266">
    <property type="entry name" value="SGNH hydrolase"/>
    <property type="match status" value="1"/>
</dbReference>
<dbReference type="OrthoDB" id="9794725at2"/>
<dbReference type="InterPro" id="IPR051532">
    <property type="entry name" value="Ester_Hydrolysis_Enzymes"/>
</dbReference>
<keyword evidence="4" id="KW-1185">Reference proteome</keyword>
<organism evidence="3 4">
    <name type="scientific">Hydrotalea sandarakina</name>
    <dbReference type="NCBI Taxonomy" id="1004304"/>
    <lineage>
        <taxon>Bacteria</taxon>
        <taxon>Pseudomonadati</taxon>
        <taxon>Bacteroidota</taxon>
        <taxon>Chitinophagia</taxon>
        <taxon>Chitinophagales</taxon>
        <taxon>Chitinophagaceae</taxon>
        <taxon>Hydrotalea</taxon>
    </lineage>
</organism>
<gene>
    <name evidence="3" type="ORF">LX80_02427</name>
</gene>
<comment type="caution">
    <text evidence="3">The sequence shown here is derived from an EMBL/GenBank/DDBJ whole genome shotgun (WGS) entry which is preliminary data.</text>
</comment>
<evidence type="ECO:0000259" key="2">
    <source>
        <dbReference type="Pfam" id="PF13472"/>
    </source>
</evidence>
<protein>
    <submittedName>
        <fullName evidence="3">Alpha-L-fucosidase</fullName>
    </submittedName>
</protein>
<dbReference type="Gene3D" id="3.40.50.1110">
    <property type="entry name" value="SGNH hydrolase"/>
    <property type="match status" value="1"/>
</dbReference>
<dbReference type="PANTHER" id="PTHR30383">
    <property type="entry name" value="THIOESTERASE 1/PROTEASE 1/LYSOPHOSPHOLIPASE L1"/>
    <property type="match status" value="1"/>
</dbReference>
<evidence type="ECO:0000313" key="3">
    <source>
        <dbReference type="EMBL" id="PZX60650.1"/>
    </source>
</evidence>
<dbReference type="InterPro" id="IPR036514">
    <property type="entry name" value="SGNH_hydro_sf"/>
</dbReference>
<feature type="signal peptide" evidence="1">
    <location>
        <begin position="1"/>
        <end position="18"/>
    </location>
</feature>
<dbReference type="Pfam" id="PF13472">
    <property type="entry name" value="Lipase_GDSL_2"/>
    <property type="match status" value="1"/>
</dbReference>
<proteinExistence type="predicted"/>
<dbReference type="PANTHER" id="PTHR30383:SF5">
    <property type="entry name" value="SGNH HYDROLASE-TYPE ESTERASE DOMAIN-CONTAINING PROTEIN"/>
    <property type="match status" value="1"/>
</dbReference>
<reference evidence="3 4" key="1">
    <citation type="submission" date="2018-06" db="EMBL/GenBank/DDBJ databases">
        <title>Genomic Encyclopedia of Archaeal and Bacterial Type Strains, Phase II (KMG-II): from individual species to whole genera.</title>
        <authorList>
            <person name="Goeker M."/>
        </authorList>
    </citation>
    <scope>NUCLEOTIDE SEQUENCE [LARGE SCALE GENOMIC DNA]</scope>
    <source>
        <strain evidence="3 4">DSM 23241</strain>
    </source>
</reference>